<reference evidence="4 5" key="1">
    <citation type="submission" date="2021-06" db="EMBL/GenBank/DDBJ databases">
        <title>Complete genome of Haloferula helveola possessing various polysaccharide degrading enzymes.</title>
        <authorList>
            <person name="Takami H."/>
            <person name="Huang C."/>
            <person name="Hamasaki K."/>
        </authorList>
    </citation>
    <scope>NUCLEOTIDE SEQUENCE [LARGE SCALE GENOMIC DNA]</scope>
    <source>
        <strain evidence="4 5">CN-1</strain>
    </source>
</reference>
<evidence type="ECO:0000256" key="1">
    <source>
        <dbReference type="SAM" id="SignalP"/>
    </source>
</evidence>
<feature type="chain" id="PRO_5047080059" evidence="1">
    <location>
        <begin position="28"/>
        <end position="722"/>
    </location>
</feature>
<accession>A0ABM7RE26</accession>
<feature type="signal peptide" evidence="1">
    <location>
        <begin position="1"/>
        <end position="27"/>
    </location>
</feature>
<feature type="domain" description="Carbohydrate-binding" evidence="2">
    <location>
        <begin position="43"/>
        <end position="196"/>
    </location>
</feature>
<keyword evidence="5" id="KW-1185">Reference proteome</keyword>
<evidence type="ECO:0000259" key="3">
    <source>
        <dbReference type="Pfam" id="PF19313"/>
    </source>
</evidence>
<dbReference type="Pfam" id="PF19313">
    <property type="entry name" value="DUF5916"/>
    <property type="match status" value="1"/>
</dbReference>
<sequence>MSDFTPAPPLTRLFPLLLATTLSVAGAAEPNHRVLQIEESPVLDGTLDEAVWAKAQVADGLIQIQPRTDAAMSERTEVRVLYNREAIYIGVRCFDRRPAGIKARGRERDGSVLSGDHVAFFFDTFHDRRNGYVFAVSPDEGRWDALVSNHFTANTDWDGLWDVRCKVDAAGWTAEIEIPFKTISYDPDGGIWGFNFSRSIARKGEIGLWASPRPEIKVHFAGNAGTLSGLKDLPDQLGIELTPYALARYREQRGFGSSTTGDLGFDLRWRITPGLTATLSVNTDFADTEVDQRQLNFSRFPLFFPEKRDFFLEDSNIYRFADLNEELMIPYFTRRVGLSANGGRVPILAAGKVAGRVGDYEIGVTTAHLDGAYGIEEKTVFATRLSRQLNDCSTAGFIATHGDPNSNGDNSVVGFDYRYQTSRFLGDQTLVTNLFYLVSQTDPVIGPDFSGHAYGMGLTWPGDEFNISMQAAEISANFDPALGFIRRSDIRYYSSNWRYLIRPDAEQWYQWFAFIYANQFYTDLDNNLQTRSHSIYPLLVRFANNDELSFGITETLDRTAFPFSIPGGVVIPAGSYDMRTYELKYKLAESRALSGEAGFRWGDFYGGDWHSFFANLWWIPGSLTAFGTSYDFNHFDLPGGQVDSHLVSVWLVLRFTPRVRWSNLIQYDTISKTVGFNSRFTWEYDPGKTLSVVLSQLYWDSPTGTQRLDTEMVAKVAAQFRF</sequence>
<evidence type="ECO:0000313" key="4">
    <source>
        <dbReference type="EMBL" id="BCX48825.1"/>
    </source>
</evidence>
<dbReference type="Pfam" id="PF06452">
    <property type="entry name" value="CBM9_1"/>
    <property type="match status" value="1"/>
</dbReference>
<dbReference type="InterPro" id="IPR010502">
    <property type="entry name" value="Carb-bd_dom_fam9"/>
</dbReference>
<dbReference type="SUPFAM" id="SSF49344">
    <property type="entry name" value="CBD9-like"/>
    <property type="match status" value="1"/>
</dbReference>
<keyword evidence="4" id="KW-0378">Hydrolase</keyword>
<proteinExistence type="predicted"/>
<dbReference type="Proteomes" id="UP001374893">
    <property type="component" value="Chromosome"/>
</dbReference>
<dbReference type="RefSeq" id="WP_338685189.1">
    <property type="nucleotide sequence ID" value="NZ_AP024702.1"/>
</dbReference>
<dbReference type="Gene3D" id="2.60.40.1190">
    <property type="match status" value="1"/>
</dbReference>
<name>A0ABM7RE26_9BACT</name>
<dbReference type="GO" id="GO:0016787">
    <property type="term" value="F:hydrolase activity"/>
    <property type="evidence" value="ECO:0007669"/>
    <property type="project" value="UniProtKB-KW"/>
</dbReference>
<feature type="domain" description="DUF5916" evidence="3">
    <location>
        <begin position="240"/>
        <end position="340"/>
    </location>
</feature>
<organism evidence="4 5">
    <name type="scientific">Haloferula helveola</name>
    <dbReference type="NCBI Taxonomy" id="490095"/>
    <lineage>
        <taxon>Bacteria</taxon>
        <taxon>Pseudomonadati</taxon>
        <taxon>Verrucomicrobiota</taxon>
        <taxon>Verrucomicrobiia</taxon>
        <taxon>Verrucomicrobiales</taxon>
        <taxon>Verrucomicrobiaceae</taxon>
        <taxon>Haloferula</taxon>
    </lineage>
</organism>
<protein>
    <submittedName>
        <fullName evidence="4">Hydrolase</fullName>
    </submittedName>
</protein>
<evidence type="ECO:0000259" key="2">
    <source>
        <dbReference type="Pfam" id="PF06452"/>
    </source>
</evidence>
<gene>
    <name evidence="4" type="ORF">HAHE_27330</name>
</gene>
<dbReference type="InterPro" id="IPR045670">
    <property type="entry name" value="DUF5916"/>
</dbReference>
<dbReference type="EMBL" id="AP024702">
    <property type="protein sequence ID" value="BCX48825.1"/>
    <property type="molecule type" value="Genomic_DNA"/>
</dbReference>
<dbReference type="CDD" id="cd09618">
    <property type="entry name" value="CBM9_like_2"/>
    <property type="match status" value="1"/>
</dbReference>
<keyword evidence="1" id="KW-0732">Signal</keyword>
<evidence type="ECO:0000313" key="5">
    <source>
        <dbReference type="Proteomes" id="UP001374893"/>
    </source>
</evidence>